<dbReference type="GO" id="GO:0000455">
    <property type="term" value="P:enzyme-directed rRNA pseudouridine synthesis"/>
    <property type="evidence" value="ECO:0007669"/>
    <property type="project" value="UniProtKB-ARBA"/>
</dbReference>
<keyword evidence="7" id="KW-1185">Reference proteome</keyword>
<dbReference type="FunFam" id="3.10.290.10:FF:000003">
    <property type="entry name" value="Pseudouridine synthase"/>
    <property type="match status" value="1"/>
</dbReference>
<dbReference type="NCBIfam" id="TIGR00093">
    <property type="entry name" value="pseudouridine synthase"/>
    <property type="match status" value="1"/>
</dbReference>
<dbReference type="PANTHER" id="PTHR47683">
    <property type="entry name" value="PSEUDOURIDINE SYNTHASE FAMILY PROTEIN-RELATED"/>
    <property type="match status" value="1"/>
</dbReference>
<dbReference type="InterPro" id="IPR020094">
    <property type="entry name" value="TruA/RsuA/RluB/E/F_N"/>
</dbReference>
<dbReference type="AlphaFoldDB" id="A0AAW9QQG1"/>
<gene>
    <name evidence="6" type="ORF">V0288_22985</name>
</gene>
<comment type="similarity">
    <text evidence="1 4">Belongs to the pseudouridine synthase RsuA family.</text>
</comment>
<evidence type="ECO:0000256" key="2">
    <source>
        <dbReference type="ARBA" id="ARBA00023235"/>
    </source>
</evidence>
<dbReference type="EMBL" id="JBAFSM010000069">
    <property type="protein sequence ID" value="MEG3440012.1"/>
    <property type="molecule type" value="Genomic_DNA"/>
</dbReference>
<dbReference type="RefSeq" id="WP_332867483.1">
    <property type="nucleotide sequence ID" value="NZ_JBAFSM010000069.1"/>
</dbReference>
<dbReference type="PROSITE" id="PS50889">
    <property type="entry name" value="S4"/>
    <property type="match status" value="1"/>
</dbReference>
<organism evidence="6 7">
    <name type="scientific">Pannus brasiliensis CCIBt3594</name>
    <dbReference type="NCBI Taxonomy" id="1427578"/>
    <lineage>
        <taxon>Bacteria</taxon>
        <taxon>Bacillati</taxon>
        <taxon>Cyanobacteriota</taxon>
        <taxon>Cyanophyceae</taxon>
        <taxon>Oscillatoriophycideae</taxon>
        <taxon>Chroococcales</taxon>
        <taxon>Microcystaceae</taxon>
        <taxon>Pannus</taxon>
    </lineage>
</organism>
<accession>A0AAW9QQG1</accession>
<dbReference type="InterPro" id="IPR042092">
    <property type="entry name" value="PsdUridine_s_RsuA/RluB/E/F_cat"/>
</dbReference>
<dbReference type="Gene3D" id="3.30.70.580">
    <property type="entry name" value="Pseudouridine synthase I, catalytic domain, N-terminal subdomain"/>
    <property type="match status" value="1"/>
</dbReference>
<evidence type="ECO:0000313" key="6">
    <source>
        <dbReference type="EMBL" id="MEG3440012.1"/>
    </source>
</evidence>
<reference evidence="6 7" key="1">
    <citation type="submission" date="2024-01" db="EMBL/GenBank/DDBJ databases">
        <title>Genomic insights into the taxonomy and metabolism of the cyanobacterium Pannus brasiliensis CCIBt3594.</title>
        <authorList>
            <person name="Machado M."/>
            <person name="Botero N.B."/>
            <person name="Andreote A.P.D."/>
            <person name="Feitosa A.M.T."/>
            <person name="Popin R."/>
            <person name="Sivonen K."/>
            <person name="Fiore M.F."/>
        </authorList>
    </citation>
    <scope>NUCLEOTIDE SEQUENCE [LARGE SCALE GENOMIC DNA]</scope>
    <source>
        <strain evidence="6 7">CCIBt3594</strain>
    </source>
</reference>
<sequence>MVERIQKILARWGIASRRGAEELILAGRVRSNGKIVQLGDKADPEIDRLEVDGKKIEPANRPESLYILINKPLGIVSTCHDPRNRPTVLDLLPESLRHESGLHPVGRLDMNTTGALLLTNDGELTLTLTHPRYHLPKTYEVWLDRCPDESDLQRWREGILLDGKKTLPARVRLLETTEHRALVEVVLVEGRNRQIRRVANALGFNVLKLHRSAIGRIRLNSANPLPSGHYRFLSPGELNYLKKQITVASREKPSTVSHHVSHSI</sequence>
<dbReference type="GO" id="GO:0120159">
    <property type="term" value="F:rRNA pseudouridine synthase activity"/>
    <property type="evidence" value="ECO:0007669"/>
    <property type="project" value="UniProtKB-ARBA"/>
</dbReference>
<dbReference type="InterPro" id="IPR036986">
    <property type="entry name" value="S4_RNA-bd_sf"/>
</dbReference>
<evidence type="ECO:0000256" key="3">
    <source>
        <dbReference type="PROSITE-ProRule" id="PRU00182"/>
    </source>
</evidence>
<dbReference type="InterPro" id="IPR002942">
    <property type="entry name" value="S4_RNA-bd"/>
</dbReference>
<dbReference type="CDD" id="cd00165">
    <property type="entry name" value="S4"/>
    <property type="match status" value="1"/>
</dbReference>
<dbReference type="PROSITE" id="PS01149">
    <property type="entry name" value="PSI_RSU"/>
    <property type="match status" value="1"/>
</dbReference>
<dbReference type="GO" id="GO:0003723">
    <property type="term" value="F:RNA binding"/>
    <property type="evidence" value="ECO:0007669"/>
    <property type="project" value="UniProtKB-KW"/>
</dbReference>
<dbReference type="InterPro" id="IPR006145">
    <property type="entry name" value="PsdUridine_synth_RsuA/RluA"/>
</dbReference>
<evidence type="ECO:0000256" key="4">
    <source>
        <dbReference type="RuleBase" id="RU003887"/>
    </source>
</evidence>
<dbReference type="CDD" id="cd02870">
    <property type="entry name" value="PseudoU_synth_RsuA_like"/>
    <property type="match status" value="1"/>
</dbReference>
<dbReference type="Gene3D" id="3.30.70.1560">
    <property type="entry name" value="Alpha-L RNA-binding motif"/>
    <property type="match status" value="1"/>
</dbReference>
<dbReference type="PANTHER" id="PTHR47683:SF2">
    <property type="entry name" value="RNA-BINDING S4 DOMAIN-CONTAINING PROTEIN"/>
    <property type="match status" value="1"/>
</dbReference>
<keyword evidence="2 4" id="KW-0413">Isomerase</keyword>
<keyword evidence="3" id="KW-0694">RNA-binding</keyword>
<dbReference type="SUPFAM" id="SSF55174">
    <property type="entry name" value="Alpha-L RNA-binding motif"/>
    <property type="match status" value="1"/>
</dbReference>
<dbReference type="InterPro" id="IPR018496">
    <property type="entry name" value="PsdUridine_synth_RsuA/RluB_CS"/>
</dbReference>
<proteinExistence type="inferred from homology"/>
<dbReference type="SUPFAM" id="SSF55120">
    <property type="entry name" value="Pseudouridine synthase"/>
    <property type="match status" value="1"/>
</dbReference>
<evidence type="ECO:0000256" key="1">
    <source>
        <dbReference type="ARBA" id="ARBA00008348"/>
    </source>
</evidence>
<dbReference type="Gene3D" id="3.10.290.10">
    <property type="entry name" value="RNA-binding S4 domain"/>
    <property type="match status" value="1"/>
</dbReference>
<dbReference type="InterPro" id="IPR050343">
    <property type="entry name" value="RsuA_PseudoU_synthase"/>
</dbReference>
<name>A0AAW9QQG1_9CHRO</name>
<feature type="domain" description="RNA-binding S4" evidence="5">
    <location>
        <begin position="3"/>
        <end position="62"/>
    </location>
</feature>
<evidence type="ECO:0000259" key="5">
    <source>
        <dbReference type="SMART" id="SM00363"/>
    </source>
</evidence>
<dbReference type="EC" id="5.4.99.-" evidence="4"/>
<dbReference type="InterPro" id="IPR000748">
    <property type="entry name" value="PsdUridine_synth_RsuA/RluB/E/F"/>
</dbReference>
<protein>
    <recommendedName>
        <fullName evidence="4">Pseudouridine synthase</fullName>
        <ecNumber evidence="4">5.4.99.-</ecNumber>
    </recommendedName>
</protein>
<dbReference type="Pfam" id="PF00849">
    <property type="entry name" value="PseudoU_synth_2"/>
    <property type="match status" value="1"/>
</dbReference>
<dbReference type="Proteomes" id="UP001328733">
    <property type="component" value="Unassembled WGS sequence"/>
</dbReference>
<comment type="caution">
    <text evidence="6">The sequence shown here is derived from an EMBL/GenBank/DDBJ whole genome shotgun (WGS) entry which is preliminary data.</text>
</comment>
<evidence type="ECO:0000313" key="7">
    <source>
        <dbReference type="Proteomes" id="UP001328733"/>
    </source>
</evidence>
<dbReference type="InterPro" id="IPR020103">
    <property type="entry name" value="PsdUridine_synth_cat_dom_sf"/>
</dbReference>
<dbReference type="SMART" id="SM00363">
    <property type="entry name" value="S4"/>
    <property type="match status" value="1"/>
</dbReference>
<dbReference type="Pfam" id="PF01479">
    <property type="entry name" value="S4"/>
    <property type="match status" value="1"/>
</dbReference>